<accession>A0AA87RBM2</accession>
<feature type="transmembrane region" description="Helical" evidence="7">
    <location>
        <begin position="369"/>
        <end position="386"/>
    </location>
</feature>
<evidence type="ECO:0000256" key="5">
    <source>
        <dbReference type="ARBA" id="ARBA00022989"/>
    </source>
</evidence>
<dbReference type="EMBL" id="BJUU01000007">
    <property type="protein sequence ID" value="GEK80105.1"/>
    <property type="molecule type" value="Genomic_DNA"/>
</dbReference>
<dbReference type="InterPro" id="IPR011701">
    <property type="entry name" value="MFS"/>
</dbReference>
<feature type="transmembrane region" description="Helical" evidence="7">
    <location>
        <begin position="92"/>
        <end position="111"/>
    </location>
</feature>
<evidence type="ECO:0000313" key="9">
    <source>
        <dbReference type="EMBL" id="GEK80105.1"/>
    </source>
</evidence>
<dbReference type="AlphaFoldDB" id="A0AA87RBM2"/>
<proteinExistence type="predicted"/>
<dbReference type="Pfam" id="PF07690">
    <property type="entry name" value="MFS_1"/>
    <property type="match status" value="1"/>
</dbReference>
<keyword evidence="6 7" id="KW-0472">Membrane</keyword>
<feature type="transmembrane region" description="Helical" evidence="7">
    <location>
        <begin position="344"/>
        <end position="363"/>
    </location>
</feature>
<dbReference type="SUPFAM" id="SSF103473">
    <property type="entry name" value="MFS general substrate transporter"/>
    <property type="match status" value="1"/>
</dbReference>
<dbReference type="InterPro" id="IPR020846">
    <property type="entry name" value="MFS_dom"/>
</dbReference>
<keyword evidence="10" id="KW-1185">Reference proteome</keyword>
<organism evidence="9 10">
    <name type="scientific">Agrococcus baldri</name>
    <dbReference type="NCBI Taxonomy" id="153730"/>
    <lineage>
        <taxon>Bacteria</taxon>
        <taxon>Bacillati</taxon>
        <taxon>Actinomycetota</taxon>
        <taxon>Actinomycetes</taxon>
        <taxon>Micrococcales</taxon>
        <taxon>Microbacteriaceae</taxon>
        <taxon>Agrococcus</taxon>
    </lineage>
</organism>
<dbReference type="Gene3D" id="1.20.1720.10">
    <property type="entry name" value="Multidrug resistance protein D"/>
    <property type="match status" value="1"/>
</dbReference>
<gene>
    <name evidence="9" type="ORF">ABA31_14560</name>
</gene>
<feature type="transmembrane region" description="Helical" evidence="7">
    <location>
        <begin position="150"/>
        <end position="173"/>
    </location>
</feature>
<feature type="transmembrane region" description="Helical" evidence="7">
    <location>
        <begin position="179"/>
        <end position="200"/>
    </location>
</feature>
<keyword evidence="3" id="KW-1003">Cell membrane</keyword>
<comment type="caution">
    <text evidence="9">The sequence shown here is derived from an EMBL/GenBank/DDBJ whole genome shotgun (WGS) entry which is preliminary data.</text>
</comment>
<evidence type="ECO:0000256" key="6">
    <source>
        <dbReference type="ARBA" id="ARBA00023136"/>
    </source>
</evidence>
<feature type="transmembrane region" description="Helical" evidence="7">
    <location>
        <begin position="483"/>
        <end position="503"/>
    </location>
</feature>
<keyword evidence="4 7" id="KW-0812">Transmembrane</keyword>
<evidence type="ECO:0000256" key="3">
    <source>
        <dbReference type="ARBA" id="ARBA00022475"/>
    </source>
</evidence>
<evidence type="ECO:0000256" key="4">
    <source>
        <dbReference type="ARBA" id="ARBA00022692"/>
    </source>
</evidence>
<dbReference type="CDD" id="cd17321">
    <property type="entry name" value="MFS_MMR_MDR_like"/>
    <property type="match status" value="1"/>
</dbReference>
<evidence type="ECO:0000259" key="8">
    <source>
        <dbReference type="PROSITE" id="PS50850"/>
    </source>
</evidence>
<keyword evidence="2" id="KW-0813">Transport</keyword>
<sequence>MTNETIDPMGTAASAPPRAGARAWGALVVLMLPVLLVSIDITALNFALPAIATSLQPSATQQLWIIDAYSLVLAALLVAMGNLGDRIGRRKLLLIGATGFAAFSALAAFAPTAELLIAARAAIGFFGATLMPSTLALLRTIFLDRRQRRLAVAIWATAFSVGSAAGPVVGGVLLAHFHWGSIFLIAVPVLLPLLLLAPLLVDESRDPAPGPIDPIGIALSMLALGGLAAGIKELAAGGLDPIGIGLIVLAALAGWQFVRRMRRVAQPMLDVGLFRVPQFSGALLVNLLSVIALTGFLFFVTQHLQLVEGMAVLDAALVLVPGVLVMIASGLLVVRIVRSVDPGVVVVIALGSSLAAYGMLAVLGEQVTIVGIAVAFAMLGLGIGAAETISNDLILSAVPPAKAGAASALSETAYEFGAVLGTTLLGGLLTAVYRATLVVPAGSDGAMAQAARETLGGAVAATEGAGAAGERLLEAARTAFDHGVIATSISGAVLMLLAMLVAWRSLRGSGD</sequence>
<protein>
    <submittedName>
        <fullName evidence="9">MFS transporter</fullName>
    </submittedName>
</protein>
<keyword evidence="5 7" id="KW-1133">Transmembrane helix</keyword>
<dbReference type="Gene3D" id="1.20.1250.20">
    <property type="entry name" value="MFS general substrate transporter like domains"/>
    <property type="match status" value="1"/>
</dbReference>
<dbReference type="PANTHER" id="PTHR42718:SF47">
    <property type="entry name" value="METHYL VIOLOGEN RESISTANCE PROTEIN SMVA"/>
    <property type="match status" value="1"/>
</dbReference>
<dbReference type="PROSITE" id="PS50850">
    <property type="entry name" value="MFS"/>
    <property type="match status" value="1"/>
</dbReference>
<dbReference type="Proteomes" id="UP000321749">
    <property type="component" value="Unassembled WGS sequence"/>
</dbReference>
<evidence type="ECO:0000256" key="2">
    <source>
        <dbReference type="ARBA" id="ARBA00022448"/>
    </source>
</evidence>
<evidence type="ECO:0000313" key="10">
    <source>
        <dbReference type="Proteomes" id="UP000321749"/>
    </source>
</evidence>
<reference evidence="9 10" key="1">
    <citation type="submission" date="2019-07" db="EMBL/GenBank/DDBJ databases">
        <title>Whole genome shotgun sequence of Agrococcus baldri NBRC 103055.</title>
        <authorList>
            <person name="Hosoyama A."/>
            <person name="Uohara A."/>
            <person name="Ohji S."/>
            <person name="Ichikawa N."/>
        </authorList>
    </citation>
    <scope>NUCLEOTIDE SEQUENCE [LARGE SCALE GENOMIC DNA]</scope>
    <source>
        <strain evidence="9 10">NBRC 103055</strain>
    </source>
</reference>
<evidence type="ECO:0000256" key="7">
    <source>
        <dbReference type="SAM" id="Phobius"/>
    </source>
</evidence>
<feature type="transmembrane region" description="Helical" evidence="7">
    <location>
        <begin position="279"/>
        <end position="300"/>
    </location>
</feature>
<feature type="transmembrane region" description="Helical" evidence="7">
    <location>
        <begin position="63"/>
        <end position="80"/>
    </location>
</feature>
<comment type="subcellular location">
    <subcellularLocation>
        <location evidence="1">Cell membrane</location>
        <topology evidence="1">Multi-pass membrane protein</topology>
    </subcellularLocation>
</comment>
<dbReference type="InterPro" id="IPR036259">
    <property type="entry name" value="MFS_trans_sf"/>
</dbReference>
<feature type="transmembrane region" description="Helical" evidence="7">
    <location>
        <begin position="212"/>
        <end position="231"/>
    </location>
</feature>
<feature type="domain" description="Major facilitator superfamily (MFS) profile" evidence="8">
    <location>
        <begin position="26"/>
        <end position="510"/>
    </location>
</feature>
<feature type="transmembrane region" description="Helical" evidence="7">
    <location>
        <begin position="237"/>
        <end position="258"/>
    </location>
</feature>
<dbReference type="PANTHER" id="PTHR42718">
    <property type="entry name" value="MAJOR FACILITATOR SUPERFAMILY MULTIDRUG TRANSPORTER MFSC"/>
    <property type="match status" value="1"/>
</dbReference>
<dbReference type="GO" id="GO:0005886">
    <property type="term" value="C:plasma membrane"/>
    <property type="evidence" value="ECO:0007669"/>
    <property type="project" value="UniProtKB-SubCell"/>
</dbReference>
<evidence type="ECO:0000256" key="1">
    <source>
        <dbReference type="ARBA" id="ARBA00004651"/>
    </source>
</evidence>
<feature type="transmembrane region" description="Helical" evidence="7">
    <location>
        <begin position="117"/>
        <end position="138"/>
    </location>
</feature>
<dbReference type="GO" id="GO:0022857">
    <property type="term" value="F:transmembrane transporter activity"/>
    <property type="evidence" value="ECO:0007669"/>
    <property type="project" value="InterPro"/>
</dbReference>
<feature type="transmembrane region" description="Helical" evidence="7">
    <location>
        <begin position="312"/>
        <end position="337"/>
    </location>
</feature>
<feature type="transmembrane region" description="Helical" evidence="7">
    <location>
        <begin position="24"/>
        <end position="51"/>
    </location>
</feature>
<name>A0AA87RBM2_9MICO</name>